<dbReference type="SUPFAM" id="SSF54160">
    <property type="entry name" value="Chromo domain-like"/>
    <property type="match status" value="1"/>
</dbReference>
<proteinExistence type="predicted"/>
<dbReference type="Gene3D" id="2.40.50.40">
    <property type="match status" value="1"/>
</dbReference>
<reference evidence="3 4" key="1">
    <citation type="journal article" date="2016" name="Nat. Commun.">
        <title>Extremotolerant tardigrade genome and improved radiotolerance of human cultured cells by tardigrade-unique protein.</title>
        <authorList>
            <person name="Hashimoto T."/>
            <person name="Horikawa D.D."/>
            <person name="Saito Y."/>
            <person name="Kuwahara H."/>
            <person name="Kozuka-Hata H."/>
            <person name="Shin-I T."/>
            <person name="Minakuchi Y."/>
            <person name="Ohishi K."/>
            <person name="Motoyama A."/>
            <person name="Aizu T."/>
            <person name="Enomoto A."/>
            <person name="Kondo K."/>
            <person name="Tanaka S."/>
            <person name="Hara Y."/>
            <person name="Koshikawa S."/>
            <person name="Sagara H."/>
            <person name="Miura T."/>
            <person name="Yokobori S."/>
            <person name="Miyagawa K."/>
            <person name="Suzuki Y."/>
            <person name="Kubo T."/>
            <person name="Oyama M."/>
            <person name="Kohara Y."/>
            <person name="Fujiyama A."/>
            <person name="Arakawa K."/>
            <person name="Katayama T."/>
            <person name="Toyoda A."/>
            <person name="Kunieda T."/>
        </authorList>
    </citation>
    <scope>NUCLEOTIDE SEQUENCE [LARGE SCALE GENOMIC DNA]</scope>
    <source>
        <strain evidence="3 4">YOKOZUNA-1</strain>
    </source>
</reference>
<evidence type="ECO:0000256" key="1">
    <source>
        <dbReference type="SAM" id="MobiDB-lite"/>
    </source>
</evidence>
<dbReference type="InterPro" id="IPR023780">
    <property type="entry name" value="Chromo_domain"/>
</dbReference>
<gene>
    <name evidence="3" type="primary">RvY_06174-1</name>
    <name evidence="3" type="synonym">RvY_06174.1</name>
    <name evidence="3" type="ORF">RvY_06174</name>
</gene>
<evidence type="ECO:0000313" key="4">
    <source>
        <dbReference type="Proteomes" id="UP000186922"/>
    </source>
</evidence>
<name>A0A1D1UXN3_RAMVA</name>
<comment type="caution">
    <text evidence="3">The sequence shown here is derived from an EMBL/GenBank/DDBJ whole genome shotgun (WGS) entry which is preliminary data.</text>
</comment>
<dbReference type="AlphaFoldDB" id="A0A1D1UXN3"/>
<accession>A0A1D1UXN3</accession>
<feature type="compositionally biased region" description="Basic residues" evidence="1">
    <location>
        <begin position="1"/>
        <end position="29"/>
    </location>
</feature>
<dbReference type="InterPro" id="IPR000953">
    <property type="entry name" value="Chromo/chromo_shadow_dom"/>
</dbReference>
<dbReference type="Pfam" id="PF00385">
    <property type="entry name" value="Chromo"/>
    <property type="match status" value="1"/>
</dbReference>
<sequence>MKKRKTMKKSETRKKHRMERRRATRKCLRRERATAAITQNGEDDAPASEKDFEHSTGADNGADPFAADPSLPTVPDPQKALYEVEVIYGCLVSKTKGELWYSIKWKGYSLKECSWGPVKNFKTVLKAVEDCPNLSLSVFSRSVESPRQVIRRSWMRMDGNTNSILHSTMPRRSEKKR</sequence>
<evidence type="ECO:0000313" key="3">
    <source>
        <dbReference type="EMBL" id="GAU94394.1"/>
    </source>
</evidence>
<feature type="domain" description="Chromo" evidence="2">
    <location>
        <begin position="82"/>
        <end position="134"/>
    </location>
</feature>
<protein>
    <recommendedName>
        <fullName evidence="2">Chromo domain-containing protein</fullName>
    </recommendedName>
</protein>
<feature type="compositionally biased region" description="Basic and acidic residues" evidence="1">
    <location>
        <begin position="47"/>
        <end position="56"/>
    </location>
</feature>
<dbReference type="OrthoDB" id="10037608at2759"/>
<evidence type="ECO:0000259" key="2">
    <source>
        <dbReference type="PROSITE" id="PS50013"/>
    </source>
</evidence>
<organism evidence="3 4">
    <name type="scientific">Ramazzottius varieornatus</name>
    <name type="common">Water bear</name>
    <name type="synonym">Tardigrade</name>
    <dbReference type="NCBI Taxonomy" id="947166"/>
    <lineage>
        <taxon>Eukaryota</taxon>
        <taxon>Metazoa</taxon>
        <taxon>Ecdysozoa</taxon>
        <taxon>Tardigrada</taxon>
        <taxon>Eutardigrada</taxon>
        <taxon>Parachela</taxon>
        <taxon>Hypsibioidea</taxon>
        <taxon>Ramazzottiidae</taxon>
        <taxon>Ramazzottius</taxon>
    </lineage>
</organism>
<keyword evidence="4" id="KW-1185">Reference proteome</keyword>
<dbReference type="CDD" id="cd00024">
    <property type="entry name" value="CD_CSD"/>
    <property type="match status" value="1"/>
</dbReference>
<dbReference type="PROSITE" id="PS50013">
    <property type="entry name" value="CHROMO_2"/>
    <property type="match status" value="1"/>
</dbReference>
<dbReference type="Proteomes" id="UP000186922">
    <property type="component" value="Unassembled WGS sequence"/>
</dbReference>
<feature type="region of interest" description="Disordered" evidence="1">
    <location>
        <begin position="1"/>
        <end position="72"/>
    </location>
</feature>
<dbReference type="InterPro" id="IPR016197">
    <property type="entry name" value="Chromo-like_dom_sf"/>
</dbReference>
<dbReference type="EMBL" id="BDGG01000002">
    <property type="protein sequence ID" value="GAU94394.1"/>
    <property type="molecule type" value="Genomic_DNA"/>
</dbReference>